<dbReference type="InterPro" id="IPR036134">
    <property type="entry name" value="Crypto/Photolyase_FAD-like_sf"/>
</dbReference>
<evidence type="ECO:0000256" key="6">
    <source>
        <dbReference type="RuleBase" id="RU367151"/>
    </source>
</evidence>
<evidence type="ECO:0000256" key="5">
    <source>
        <dbReference type="ARBA" id="ARBA00022991"/>
    </source>
</evidence>
<reference evidence="8 9" key="1">
    <citation type="submission" date="2024-02" db="EMBL/GenBank/DDBJ databases">
        <title>Bacteria isolated from the canopy kelp, Nereocystis luetkeana.</title>
        <authorList>
            <person name="Pfister C.A."/>
            <person name="Younker I.T."/>
            <person name="Light S.H."/>
        </authorList>
    </citation>
    <scope>NUCLEOTIDE SEQUENCE [LARGE SCALE GENOMIC DNA]</scope>
    <source>
        <strain evidence="8 9">TI.2.07</strain>
    </source>
</reference>
<accession>A0ABU9H837</accession>
<dbReference type="Pfam" id="PF00875">
    <property type="entry name" value="DNA_photolyase"/>
    <property type="match status" value="1"/>
</dbReference>
<comment type="caution">
    <text evidence="8">The sequence shown here is derived from an EMBL/GenBank/DDBJ whole genome shotgun (WGS) entry which is preliminary data.</text>
</comment>
<dbReference type="PROSITE" id="PS51645">
    <property type="entry name" value="PHR_CRY_ALPHA_BETA"/>
    <property type="match status" value="1"/>
</dbReference>
<dbReference type="InterPro" id="IPR006050">
    <property type="entry name" value="DNA_photolyase_N"/>
</dbReference>
<dbReference type="RefSeq" id="WP_341626534.1">
    <property type="nucleotide sequence ID" value="NZ_JBAKBA010000002.1"/>
</dbReference>
<evidence type="ECO:0000256" key="2">
    <source>
        <dbReference type="ARBA" id="ARBA00017881"/>
    </source>
</evidence>
<dbReference type="InterPro" id="IPR005101">
    <property type="entry name" value="Cryptochr/Photolyase_FAD-bd"/>
</dbReference>
<organism evidence="8 9">
    <name type="scientific">Psychromonas arctica</name>
    <dbReference type="NCBI Taxonomy" id="168275"/>
    <lineage>
        <taxon>Bacteria</taxon>
        <taxon>Pseudomonadati</taxon>
        <taxon>Pseudomonadota</taxon>
        <taxon>Gammaproteobacteria</taxon>
        <taxon>Alteromonadales</taxon>
        <taxon>Psychromonadaceae</taxon>
        <taxon>Psychromonas</taxon>
    </lineage>
</organism>
<evidence type="ECO:0000256" key="1">
    <source>
        <dbReference type="ARBA" id="ARBA00005862"/>
    </source>
</evidence>
<keyword evidence="9" id="KW-1185">Reference proteome</keyword>
<dbReference type="InterPro" id="IPR014729">
    <property type="entry name" value="Rossmann-like_a/b/a_fold"/>
</dbReference>
<dbReference type="Proteomes" id="UP001366060">
    <property type="component" value="Unassembled WGS sequence"/>
</dbReference>
<dbReference type="SUPFAM" id="SSF52425">
    <property type="entry name" value="Cryptochrome/photolyase, N-terminal domain"/>
    <property type="match status" value="1"/>
</dbReference>
<dbReference type="InterPro" id="IPR014133">
    <property type="entry name" value="Cry_DASH"/>
</dbReference>
<keyword evidence="4 6" id="KW-0274">FAD</keyword>
<dbReference type="PANTHER" id="PTHR11455:SF22">
    <property type="entry name" value="CRYPTOCHROME DASH"/>
    <property type="match status" value="1"/>
</dbReference>
<keyword evidence="5 6" id="KW-0157">Chromophore</keyword>
<sequence>MKRTLYWVTKDLRIADNAALQLASQSNELICVYTIDKKWFQINKFQSKPLGEKRWQFLQACLNDFNQHLLALGQKLYIVYGDTLSNLNKVCEQFQITDLITTKVPGTDENRLLSKLHTLNPQLTINRVDQFTLFTENSLPFDVNNLPASYSKFRKVMYNIAIQQPSSNVNTLPCMFQSAPSVTLYELESSPASIIGRPKQGHIFKGGEQQGLKHLKQYFTSENPSVYKEVRNSLDGWENSSKLSPWINYGCFSVRQVMQHIKHYEQTVESNKSTESLYLELLWRDYFQWVHFKVGAKMYQFKGLVGSAPLTTFYPERFKKWCLGKTPYPLVNACMNELRHSGFLSNRGRQIVASCLVNELSVDWRYGAAWFEEQLIDYDAAINWGNWQYIAGVGVDPRGGRHFNIKKQTNTHDLNGDYQAKWIDKSNNTAYLDQILDSVDASDWPISPDSATVSSVAVSASTISPVSRNNVK</sequence>
<dbReference type="Gene3D" id="3.40.50.620">
    <property type="entry name" value="HUPs"/>
    <property type="match status" value="1"/>
</dbReference>
<evidence type="ECO:0000256" key="4">
    <source>
        <dbReference type="ARBA" id="ARBA00022827"/>
    </source>
</evidence>
<dbReference type="Gene3D" id="1.10.579.10">
    <property type="entry name" value="DNA Cyclobutane Dipyrimidine Photolyase, subunit A, domain 3"/>
    <property type="match status" value="1"/>
</dbReference>
<feature type="domain" description="Photolyase/cryptochrome alpha/beta" evidence="7">
    <location>
        <begin position="2"/>
        <end position="133"/>
    </location>
</feature>
<dbReference type="SUPFAM" id="SSF48173">
    <property type="entry name" value="Cryptochrome/photolyase FAD-binding domain"/>
    <property type="match status" value="1"/>
</dbReference>
<evidence type="ECO:0000256" key="3">
    <source>
        <dbReference type="ARBA" id="ARBA00022630"/>
    </source>
</evidence>
<comment type="similarity">
    <text evidence="1 6">Belongs to the DNA photolyase class-1 family.</text>
</comment>
<comment type="cofactor">
    <cofactor evidence="6">
        <name>(6R)-5,10-methylene-5,6,7,8-tetrahydrofolate</name>
        <dbReference type="ChEBI" id="CHEBI:15636"/>
    </cofactor>
    <text evidence="6">Binds 1 5,10-methenyltetrahydrofolate (MTHF) per subunit.</text>
</comment>
<dbReference type="PRINTS" id="PR00147">
    <property type="entry name" value="DNAPHOTLYASE"/>
</dbReference>
<dbReference type="PANTHER" id="PTHR11455">
    <property type="entry name" value="CRYPTOCHROME"/>
    <property type="match status" value="1"/>
</dbReference>
<comment type="function">
    <text evidence="6">May have a photoreceptor function.</text>
</comment>
<dbReference type="InterPro" id="IPR002081">
    <property type="entry name" value="Cryptochrome/DNA_photolyase_1"/>
</dbReference>
<evidence type="ECO:0000259" key="7">
    <source>
        <dbReference type="PROSITE" id="PS51645"/>
    </source>
</evidence>
<dbReference type="Pfam" id="PF03441">
    <property type="entry name" value="FAD_binding_7"/>
    <property type="match status" value="1"/>
</dbReference>
<gene>
    <name evidence="8" type="ORF">V6255_01360</name>
</gene>
<keyword evidence="3 6" id="KW-0285">Flavoprotein</keyword>
<evidence type="ECO:0000313" key="8">
    <source>
        <dbReference type="EMBL" id="MEL0657771.1"/>
    </source>
</evidence>
<name>A0ABU9H837_9GAMM</name>
<protein>
    <recommendedName>
        <fullName evidence="2 6">Cryptochrome DASH</fullName>
    </recommendedName>
</protein>
<dbReference type="Gene3D" id="1.25.40.80">
    <property type="match status" value="1"/>
</dbReference>
<dbReference type="NCBIfam" id="TIGR02765">
    <property type="entry name" value="crypto_DASH"/>
    <property type="match status" value="1"/>
</dbReference>
<comment type="cofactor">
    <cofactor evidence="6">
        <name>FAD</name>
        <dbReference type="ChEBI" id="CHEBI:57692"/>
    </cofactor>
    <text evidence="6">Binds 1 FAD per subunit.</text>
</comment>
<evidence type="ECO:0000313" key="9">
    <source>
        <dbReference type="Proteomes" id="UP001366060"/>
    </source>
</evidence>
<proteinExistence type="inferred from homology"/>
<dbReference type="EMBL" id="JBAKBA010000002">
    <property type="protein sequence ID" value="MEL0657771.1"/>
    <property type="molecule type" value="Genomic_DNA"/>
</dbReference>
<dbReference type="InterPro" id="IPR036155">
    <property type="entry name" value="Crypto/Photolyase_N_sf"/>
</dbReference>